<keyword evidence="3" id="KW-1185">Reference proteome</keyword>
<dbReference type="Proteomes" id="UP001190465">
    <property type="component" value="Chromosome"/>
</dbReference>
<organism evidence="2 3">
    <name type="scientific">[Mycobacterium] burgundiense</name>
    <dbReference type="NCBI Taxonomy" id="3064286"/>
    <lineage>
        <taxon>Bacteria</taxon>
        <taxon>Bacillati</taxon>
        <taxon>Actinomycetota</taxon>
        <taxon>Actinomycetes</taxon>
        <taxon>Mycobacteriales</taxon>
        <taxon>Mycobacteriaceae</taxon>
        <taxon>Mycolicibacterium</taxon>
    </lineage>
</organism>
<feature type="domain" description="Lipocalin-like" evidence="1">
    <location>
        <begin position="9"/>
        <end position="130"/>
    </location>
</feature>
<dbReference type="RefSeq" id="WP_308480917.1">
    <property type="nucleotide sequence ID" value="NZ_OY726397.1"/>
</dbReference>
<name>A0ABM9LBC9_9MYCO</name>
<evidence type="ECO:0000259" key="1">
    <source>
        <dbReference type="Pfam" id="PF13924"/>
    </source>
</evidence>
<dbReference type="InterPro" id="IPR024311">
    <property type="entry name" value="Lipocalin-like"/>
</dbReference>
<accession>A0ABM9LBC9</accession>
<protein>
    <submittedName>
        <fullName evidence="2">Lipocalin-like domain-containing protein</fullName>
    </submittedName>
</protein>
<reference evidence="2 3" key="1">
    <citation type="submission" date="2023-08" db="EMBL/GenBank/DDBJ databases">
        <authorList>
            <person name="Folkvardsen B D."/>
            <person name="Norman A."/>
        </authorList>
    </citation>
    <scope>NUCLEOTIDE SEQUENCE [LARGE SCALE GENOMIC DNA]</scope>
    <source>
        <strain evidence="2 3">Mu0053</strain>
    </source>
</reference>
<proteinExistence type="predicted"/>
<gene>
    <name evidence="2" type="ORF">MU0053_000577</name>
</gene>
<sequence length="130" mass="14353">MSLSHHAIHGGWQLESFTARDDDGGLRRPLGRHPRGLILYTADGWMSAQLAPDPAGHDVEIAEYLAYGGRFQLDVPAATVRHDVVMSTMPELLARPQLRHYRIEGDVLTLSAGMTGDDGVATHSTLIWRR</sequence>
<dbReference type="Pfam" id="PF13924">
    <property type="entry name" value="Lipocalin_5"/>
    <property type="match status" value="1"/>
</dbReference>
<evidence type="ECO:0000313" key="2">
    <source>
        <dbReference type="EMBL" id="CAJ1496154.1"/>
    </source>
</evidence>
<dbReference type="EMBL" id="OY726397">
    <property type="protein sequence ID" value="CAJ1496154.1"/>
    <property type="molecule type" value="Genomic_DNA"/>
</dbReference>
<evidence type="ECO:0000313" key="3">
    <source>
        <dbReference type="Proteomes" id="UP001190465"/>
    </source>
</evidence>